<dbReference type="Pfam" id="PF02575">
    <property type="entry name" value="YbaB_DNA_bd"/>
    <property type="match status" value="1"/>
</dbReference>
<keyword evidence="1" id="KW-0238">DNA-binding</keyword>
<sequence>MSTPERPDLDAFREYSEGLQVKLHQLMEQGPELARQARAVQVTETSSDGLVSVTVGARGDLVRLDLDPRIYRRPDSRTLADTITETVHRATAAAQEQVVQTFAGVADADQLRATLTGDDEALTGITTDQMHGRR</sequence>
<dbReference type="Gene3D" id="3.30.1310.10">
    <property type="entry name" value="Nucleoid-associated protein YbaB-like domain"/>
    <property type="match status" value="1"/>
</dbReference>
<protein>
    <submittedName>
        <fullName evidence="1">Conserved DNA-binding protein YbaB</fullName>
    </submittedName>
</protein>
<reference evidence="2" key="1">
    <citation type="submission" date="2016-10" db="EMBL/GenBank/DDBJ databases">
        <authorList>
            <person name="Varghese N."/>
            <person name="Submissions S."/>
        </authorList>
    </citation>
    <scope>NUCLEOTIDE SEQUENCE [LARGE SCALE GENOMIC DNA]</scope>
    <source>
        <strain evidence="2">DSM 45843</strain>
    </source>
</reference>
<dbReference type="RefSeq" id="WP_207500767.1">
    <property type="nucleotide sequence ID" value="NZ_FNIR01000015.1"/>
</dbReference>
<evidence type="ECO:0000313" key="2">
    <source>
        <dbReference type="Proteomes" id="UP000199088"/>
    </source>
</evidence>
<dbReference type="SUPFAM" id="SSF82607">
    <property type="entry name" value="YbaB-like"/>
    <property type="match status" value="1"/>
</dbReference>
<proteinExistence type="predicted"/>
<accession>A0A1H0TEQ8</accession>
<dbReference type="InterPro" id="IPR004401">
    <property type="entry name" value="YbaB/EbfC"/>
</dbReference>
<dbReference type="InterPro" id="IPR036894">
    <property type="entry name" value="YbaB-like_sf"/>
</dbReference>
<dbReference type="AlphaFoldDB" id="A0A1H0TEQ8"/>
<evidence type="ECO:0000313" key="1">
    <source>
        <dbReference type="EMBL" id="SDP52507.1"/>
    </source>
</evidence>
<keyword evidence="2" id="KW-1185">Reference proteome</keyword>
<dbReference type="STRING" id="1052260.SAMN05660199_04133"/>
<organism evidence="1 2">
    <name type="scientific">Klenkia soli</name>
    <dbReference type="NCBI Taxonomy" id="1052260"/>
    <lineage>
        <taxon>Bacteria</taxon>
        <taxon>Bacillati</taxon>
        <taxon>Actinomycetota</taxon>
        <taxon>Actinomycetes</taxon>
        <taxon>Geodermatophilales</taxon>
        <taxon>Geodermatophilaceae</taxon>
        <taxon>Klenkia</taxon>
    </lineage>
</organism>
<dbReference type="GO" id="GO:0003677">
    <property type="term" value="F:DNA binding"/>
    <property type="evidence" value="ECO:0007669"/>
    <property type="project" value="UniProtKB-KW"/>
</dbReference>
<dbReference type="Proteomes" id="UP000199088">
    <property type="component" value="Unassembled WGS sequence"/>
</dbReference>
<name>A0A1H0TEQ8_9ACTN</name>
<dbReference type="EMBL" id="FNIR01000015">
    <property type="protein sequence ID" value="SDP52507.1"/>
    <property type="molecule type" value="Genomic_DNA"/>
</dbReference>
<gene>
    <name evidence="1" type="ORF">SAMN05660199_04133</name>
</gene>